<evidence type="ECO:0000259" key="6">
    <source>
        <dbReference type="Pfam" id="PF09864"/>
    </source>
</evidence>
<feature type="region of interest" description="Disordered" evidence="5">
    <location>
        <begin position="184"/>
        <end position="243"/>
    </location>
</feature>
<keyword evidence="3" id="KW-0564">Palmitate</keyword>
<evidence type="ECO:0000256" key="4">
    <source>
        <dbReference type="ARBA" id="ARBA00023288"/>
    </source>
</evidence>
<feature type="region of interest" description="Disordered" evidence="5">
    <location>
        <begin position="147"/>
        <end position="166"/>
    </location>
</feature>
<evidence type="ECO:0000256" key="1">
    <source>
        <dbReference type="ARBA" id="ARBA00022729"/>
    </source>
</evidence>
<organism evidence="7 8">
    <name type="scientific">Salinisphaera aquimarina</name>
    <dbReference type="NCBI Taxonomy" id="2094031"/>
    <lineage>
        <taxon>Bacteria</taxon>
        <taxon>Pseudomonadati</taxon>
        <taxon>Pseudomonadota</taxon>
        <taxon>Gammaproteobacteria</taxon>
        <taxon>Salinisphaerales</taxon>
        <taxon>Salinisphaeraceae</taxon>
        <taxon>Salinisphaera</taxon>
    </lineage>
</organism>
<keyword evidence="4 7" id="KW-0449">Lipoprotein</keyword>
<sequence length="243" mass="26398">MTGNLTYSGDRTLPKSATARVSMFEHREDGGDKRIVAERSLHELGKKPIEFDIDVARDLIDPEGRYGLRAEILDTEGNILWQTRDAATIKPLEKRDAVSLQLKPVLKESSLEFKKYQCDDGFLLSAAERDDRAIVKLGNRRLVLKESASGSGGRYTDEHNNSLDNSNDQMAVVIDDEKHADCKPFTETAAGGQGKPHAVGDPANSGITVPPEASAADNGKPENKGAVVTGNDTDVTQKPQKAN</sequence>
<keyword evidence="8" id="KW-1185">Reference proteome</keyword>
<dbReference type="InterPro" id="IPR018660">
    <property type="entry name" value="MliC"/>
</dbReference>
<dbReference type="Pfam" id="PF09619">
    <property type="entry name" value="YscW"/>
    <property type="match status" value="1"/>
</dbReference>
<dbReference type="EMBL" id="JBHRSS010000004">
    <property type="protein sequence ID" value="MFC3104345.1"/>
    <property type="molecule type" value="Genomic_DNA"/>
</dbReference>
<evidence type="ECO:0000313" key="7">
    <source>
        <dbReference type="EMBL" id="MFC3104345.1"/>
    </source>
</evidence>
<evidence type="ECO:0000313" key="8">
    <source>
        <dbReference type="Proteomes" id="UP001595462"/>
    </source>
</evidence>
<keyword evidence="1" id="KW-0732">Signal</keyword>
<keyword evidence="2" id="KW-0472">Membrane</keyword>
<dbReference type="Pfam" id="PF09864">
    <property type="entry name" value="MliC"/>
    <property type="match status" value="1"/>
</dbReference>
<evidence type="ECO:0000256" key="2">
    <source>
        <dbReference type="ARBA" id="ARBA00023136"/>
    </source>
</evidence>
<dbReference type="SUPFAM" id="SSF141488">
    <property type="entry name" value="YdhA-like"/>
    <property type="match status" value="1"/>
</dbReference>
<feature type="domain" description="C-type lysozyme inhibitor" evidence="6">
    <location>
        <begin position="116"/>
        <end position="159"/>
    </location>
</feature>
<dbReference type="RefSeq" id="WP_380689368.1">
    <property type="nucleotide sequence ID" value="NZ_JBHRSS010000004.1"/>
</dbReference>
<comment type="caution">
    <text evidence="7">The sequence shown here is derived from an EMBL/GenBank/DDBJ whole genome shotgun (WGS) entry which is preliminary data.</text>
</comment>
<dbReference type="Gene3D" id="2.40.128.200">
    <property type="match status" value="1"/>
</dbReference>
<dbReference type="Proteomes" id="UP001595462">
    <property type="component" value="Unassembled WGS sequence"/>
</dbReference>
<evidence type="ECO:0000256" key="3">
    <source>
        <dbReference type="ARBA" id="ARBA00023139"/>
    </source>
</evidence>
<gene>
    <name evidence="7" type="ORF">ACFOSU_10645</name>
</gene>
<feature type="compositionally biased region" description="Polar residues" evidence="5">
    <location>
        <begin position="230"/>
        <end position="243"/>
    </location>
</feature>
<dbReference type="InterPro" id="IPR036328">
    <property type="entry name" value="MliC_sf"/>
</dbReference>
<reference evidence="8" key="1">
    <citation type="journal article" date="2019" name="Int. J. Syst. Evol. Microbiol.">
        <title>The Global Catalogue of Microorganisms (GCM) 10K type strain sequencing project: providing services to taxonomists for standard genome sequencing and annotation.</title>
        <authorList>
            <consortium name="The Broad Institute Genomics Platform"/>
            <consortium name="The Broad Institute Genome Sequencing Center for Infectious Disease"/>
            <person name="Wu L."/>
            <person name="Ma J."/>
        </authorList>
    </citation>
    <scope>NUCLEOTIDE SEQUENCE [LARGE SCALE GENOMIC DNA]</scope>
    <source>
        <strain evidence="8">KCTC 52640</strain>
    </source>
</reference>
<accession>A0ABV7ENN8</accession>
<evidence type="ECO:0000256" key="5">
    <source>
        <dbReference type="SAM" id="MobiDB-lite"/>
    </source>
</evidence>
<dbReference type="InterPro" id="IPR039366">
    <property type="entry name" value="Pilotin"/>
</dbReference>
<proteinExistence type="predicted"/>
<name>A0ABV7ENN8_9GAMM</name>
<protein>
    <submittedName>
        <fullName evidence="7">YbaY family lipoprotein</fullName>
    </submittedName>
</protein>